<sequence>MRSGKRCLLWRVVKWRAGGRRGGTGDPHPLQLLKNTSFITWQIVSLAFENSRTEGTAHFRIFTSHRAWNLSGLVKSIPGCSGLHAGVSVRKRRPGWLCGARLELHNSQETLL</sequence>
<reference evidence="1 2" key="1">
    <citation type="submission" date="2019-05" db="EMBL/GenBank/DDBJ databases">
        <title>Another draft genome of Portunus trituberculatus and its Hox gene families provides insights of decapod evolution.</title>
        <authorList>
            <person name="Jeong J.-H."/>
            <person name="Song I."/>
            <person name="Kim S."/>
            <person name="Choi T."/>
            <person name="Kim D."/>
            <person name="Ryu S."/>
            <person name="Kim W."/>
        </authorList>
    </citation>
    <scope>NUCLEOTIDE SEQUENCE [LARGE SCALE GENOMIC DNA]</scope>
    <source>
        <tissue evidence="1">Muscle</tissue>
    </source>
</reference>
<organism evidence="1 2">
    <name type="scientific">Portunus trituberculatus</name>
    <name type="common">Swimming crab</name>
    <name type="synonym">Neptunus trituberculatus</name>
    <dbReference type="NCBI Taxonomy" id="210409"/>
    <lineage>
        <taxon>Eukaryota</taxon>
        <taxon>Metazoa</taxon>
        <taxon>Ecdysozoa</taxon>
        <taxon>Arthropoda</taxon>
        <taxon>Crustacea</taxon>
        <taxon>Multicrustacea</taxon>
        <taxon>Malacostraca</taxon>
        <taxon>Eumalacostraca</taxon>
        <taxon>Eucarida</taxon>
        <taxon>Decapoda</taxon>
        <taxon>Pleocyemata</taxon>
        <taxon>Brachyura</taxon>
        <taxon>Eubrachyura</taxon>
        <taxon>Portunoidea</taxon>
        <taxon>Portunidae</taxon>
        <taxon>Portuninae</taxon>
        <taxon>Portunus</taxon>
    </lineage>
</organism>
<accession>A0A5B7DL14</accession>
<comment type="caution">
    <text evidence="1">The sequence shown here is derived from an EMBL/GenBank/DDBJ whole genome shotgun (WGS) entry which is preliminary data.</text>
</comment>
<gene>
    <name evidence="1" type="ORF">E2C01_015313</name>
</gene>
<name>A0A5B7DL14_PORTR</name>
<dbReference type="Proteomes" id="UP000324222">
    <property type="component" value="Unassembled WGS sequence"/>
</dbReference>
<dbReference type="EMBL" id="VSRR010001073">
    <property type="protein sequence ID" value="MPC22302.1"/>
    <property type="molecule type" value="Genomic_DNA"/>
</dbReference>
<evidence type="ECO:0000313" key="1">
    <source>
        <dbReference type="EMBL" id="MPC22302.1"/>
    </source>
</evidence>
<protein>
    <submittedName>
        <fullName evidence="1">Uncharacterized protein</fullName>
    </submittedName>
</protein>
<evidence type="ECO:0000313" key="2">
    <source>
        <dbReference type="Proteomes" id="UP000324222"/>
    </source>
</evidence>
<dbReference type="AlphaFoldDB" id="A0A5B7DL14"/>
<keyword evidence="2" id="KW-1185">Reference proteome</keyword>
<proteinExistence type="predicted"/>